<evidence type="ECO:0000313" key="8">
    <source>
        <dbReference type="EMBL" id="WPC76002.1"/>
    </source>
</evidence>
<dbReference type="CDD" id="cd11386">
    <property type="entry name" value="MCP_signal"/>
    <property type="match status" value="1"/>
</dbReference>
<dbReference type="CDD" id="cd06225">
    <property type="entry name" value="HAMP"/>
    <property type="match status" value="1"/>
</dbReference>
<dbReference type="PANTHER" id="PTHR32089:SF55">
    <property type="entry name" value="METHYL ACCEPTING SENSORY TRANSDUCER WITH CACHE_2 SMALL MOLECULE BINDING DOMAIN"/>
    <property type="match status" value="1"/>
</dbReference>
<evidence type="ECO:0000256" key="5">
    <source>
        <dbReference type="SAM" id="Phobius"/>
    </source>
</evidence>
<dbReference type="PROSITE" id="PS50885">
    <property type="entry name" value="HAMP"/>
    <property type="match status" value="1"/>
</dbReference>
<dbReference type="SMART" id="SM00283">
    <property type="entry name" value="MA"/>
    <property type="match status" value="1"/>
</dbReference>
<dbReference type="SMART" id="SM00304">
    <property type="entry name" value="HAMP"/>
    <property type="match status" value="1"/>
</dbReference>
<dbReference type="PROSITE" id="PS50111">
    <property type="entry name" value="CHEMOTAXIS_TRANSDUC_2"/>
    <property type="match status" value="1"/>
</dbReference>
<dbReference type="CDD" id="cd18773">
    <property type="entry name" value="PDC1_HK_sensor"/>
    <property type="match status" value="1"/>
</dbReference>
<keyword evidence="9" id="KW-1185">Reference proteome</keyword>
<dbReference type="EMBL" id="CP138204">
    <property type="protein sequence ID" value="WPC76002.1"/>
    <property type="molecule type" value="Genomic_DNA"/>
</dbReference>
<dbReference type="SUPFAM" id="SSF103190">
    <property type="entry name" value="Sensory domain-like"/>
    <property type="match status" value="1"/>
</dbReference>
<evidence type="ECO:0000256" key="1">
    <source>
        <dbReference type="ARBA" id="ARBA00004533"/>
    </source>
</evidence>
<sequence>MSKLGFKRTLILSSALITGLSVGTSNYFNYRSASDILTKTIYQNTTNYVHQIAGKLNSFISEKSNAIDNLADDYQKNNYTENHAQNMRMAAATSDIFNITIGFDNGDAYCSYPLPGWTDYKNPSTYNAAQRPWFKEAMATSGLIYTEPYADATTKELMVSIGKRAGSGSVVLADIPLTVLKDVVQSVDMKGAVTLIMQDDSSILASTSPAVKIGDKLSSFSSISHLVDKIKRGDRSIEYRLNDVDKVMFAEKIPYGNKNWYLLIGLDKHVVFAALDDMATQTIILTLVCVVIAVLLTMLLLNILYRPILALKETISVLASGEGDLTRRLEVTSTDDLGIIASDVNKFIAHLQSLMLQIEDFSSQLVNNISSLKQTSKQNSGILNRHVRETEQISTAIEEMSATANMTAQNAQESVEYTKEVSQMGSSSLRILNNAKSYVDRLVSDVENTASSMSNMSDETKGINQILSVIGDIASQTNLLALNAAIEAARAGEQGRGFAVVADEVRALASRTQESTEEIERALTKLLDGSQEVLTLMEGTKATCHETFNGTTEVEQSLNSLTSQVESITDLSVKIATSAEEQDRVTAEISKNMSEITDIVKQLNQNDVNSSAQVNDISSINERLASIVNKFKLR</sequence>
<evidence type="ECO:0000259" key="7">
    <source>
        <dbReference type="PROSITE" id="PS50885"/>
    </source>
</evidence>
<protein>
    <submittedName>
        <fullName evidence="8">Methyl-accepting chemotaxis protein</fullName>
    </submittedName>
</protein>
<dbReference type="InterPro" id="IPR029151">
    <property type="entry name" value="Sensor-like_sf"/>
</dbReference>
<evidence type="ECO:0000259" key="6">
    <source>
        <dbReference type="PROSITE" id="PS50111"/>
    </source>
</evidence>
<keyword evidence="5" id="KW-0472">Membrane</keyword>
<gene>
    <name evidence="8" type="ORF">R8Z52_24120</name>
</gene>
<comment type="similarity">
    <text evidence="3">Belongs to the methyl-accepting chemotaxis (MCP) protein family.</text>
</comment>
<keyword evidence="5" id="KW-1133">Transmembrane helix</keyword>
<evidence type="ECO:0000256" key="4">
    <source>
        <dbReference type="PROSITE-ProRule" id="PRU00284"/>
    </source>
</evidence>
<keyword evidence="2 4" id="KW-0807">Transducer</keyword>
<dbReference type="InterPro" id="IPR004089">
    <property type="entry name" value="MCPsignal_dom"/>
</dbReference>
<comment type="subcellular location">
    <subcellularLocation>
        <location evidence="1">Cell inner membrane</location>
    </subcellularLocation>
</comment>
<dbReference type="RefSeq" id="WP_261896380.1">
    <property type="nucleotide sequence ID" value="NZ_AP024896.1"/>
</dbReference>
<proteinExistence type="inferred from homology"/>
<evidence type="ECO:0000313" key="9">
    <source>
        <dbReference type="Proteomes" id="UP001304071"/>
    </source>
</evidence>
<evidence type="ECO:0000256" key="2">
    <source>
        <dbReference type="ARBA" id="ARBA00023224"/>
    </source>
</evidence>
<reference evidence="8 9" key="1">
    <citation type="submission" date="2023-11" db="EMBL/GenBank/DDBJ databases">
        <title>Plant-associative lifestyle of Vibrio porteresiae and its evolutionary dynamics.</title>
        <authorList>
            <person name="Rameshkumar N."/>
            <person name="Kirti K."/>
        </authorList>
    </citation>
    <scope>NUCLEOTIDE SEQUENCE [LARGE SCALE GENOMIC DNA]</scope>
    <source>
        <strain evidence="8 9">MSSRF30</strain>
    </source>
</reference>
<name>A0ABZ0QHM0_9VIBR</name>
<dbReference type="Pfam" id="PF00672">
    <property type="entry name" value="HAMP"/>
    <property type="match status" value="1"/>
</dbReference>
<dbReference type="PANTHER" id="PTHR32089">
    <property type="entry name" value="METHYL-ACCEPTING CHEMOTAXIS PROTEIN MCPB"/>
    <property type="match status" value="1"/>
</dbReference>
<dbReference type="InterPro" id="IPR003660">
    <property type="entry name" value="HAMP_dom"/>
</dbReference>
<feature type="domain" description="Methyl-accepting transducer" evidence="6">
    <location>
        <begin position="361"/>
        <end position="597"/>
    </location>
</feature>
<dbReference type="PRINTS" id="PR00260">
    <property type="entry name" value="CHEMTRNSDUCR"/>
</dbReference>
<dbReference type="Pfam" id="PF00015">
    <property type="entry name" value="MCPsignal"/>
    <property type="match status" value="1"/>
</dbReference>
<dbReference type="Gene3D" id="3.30.450.20">
    <property type="entry name" value="PAS domain"/>
    <property type="match status" value="2"/>
</dbReference>
<keyword evidence="5" id="KW-0812">Transmembrane</keyword>
<dbReference type="Proteomes" id="UP001304071">
    <property type="component" value="Chromosome 2"/>
</dbReference>
<dbReference type="Gene3D" id="1.10.287.950">
    <property type="entry name" value="Methyl-accepting chemotaxis protein"/>
    <property type="match status" value="1"/>
</dbReference>
<dbReference type="InterPro" id="IPR004090">
    <property type="entry name" value="Chemotax_Me-accpt_rcpt"/>
</dbReference>
<accession>A0ABZ0QHM0</accession>
<evidence type="ECO:0000256" key="3">
    <source>
        <dbReference type="ARBA" id="ARBA00029447"/>
    </source>
</evidence>
<dbReference type="SUPFAM" id="SSF58104">
    <property type="entry name" value="Methyl-accepting chemotaxis protein (MCP) signaling domain"/>
    <property type="match status" value="1"/>
</dbReference>
<feature type="domain" description="HAMP" evidence="7">
    <location>
        <begin position="302"/>
        <end position="356"/>
    </location>
</feature>
<feature type="transmembrane region" description="Helical" evidence="5">
    <location>
        <begin position="283"/>
        <end position="305"/>
    </location>
</feature>
<organism evidence="8 9">
    <name type="scientific">Vibrio porteresiae DSM 19223</name>
    <dbReference type="NCBI Taxonomy" id="1123496"/>
    <lineage>
        <taxon>Bacteria</taxon>
        <taxon>Pseudomonadati</taxon>
        <taxon>Pseudomonadota</taxon>
        <taxon>Gammaproteobacteria</taxon>
        <taxon>Vibrionales</taxon>
        <taxon>Vibrionaceae</taxon>
        <taxon>Vibrio</taxon>
    </lineage>
</organism>